<reference evidence="1 2" key="1">
    <citation type="journal article" date="2013" name="Curr. Biol.">
        <title>The Genome of the Foraminiferan Reticulomyxa filosa.</title>
        <authorList>
            <person name="Glockner G."/>
            <person name="Hulsmann N."/>
            <person name="Schleicher M."/>
            <person name="Noegel A.A."/>
            <person name="Eichinger L."/>
            <person name="Gallinger C."/>
            <person name="Pawlowski J."/>
            <person name="Sierra R."/>
            <person name="Euteneuer U."/>
            <person name="Pillet L."/>
            <person name="Moustafa A."/>
            <person name="Platzer M."/>
            <person name="Groth M."/>
            <person name="Szafranski K."/>
            <person name="Schliwa M."/>
        </authorList>
    </citation>
    <scope>NUCLEOTIDE SEQUENCE [LARGE SCALE GENOMIC DNA]</scope>
</reference>
<gene>
    <name evidence="1" type="ORF">RFI_35254</name>
</gene>
<sequence>DWNTQINAAKHAFNKCMEISHSFSKEDILAYKQIVDEFKSADPLRKHLTEAICADALIQNLDHQTHHLIEEMQEHMKNEFILQTQLNKLVQVGTVFPEFASVYKEACQTLAKHLTNYVNNAKVCLDNHNFEEMRKNLEALVKALSLQSHLISLFDIKQEITNLETLTLTHLQNVVSEAHAKIKDATKDKFDLAKEEKSDTSSLSLVRVEKLSESDVKQLETSVMILESAVNVFDLLCQQHVNLSKPVKEMFQSFLGE</sequence>
<evidence type="ECO:0000313" key="1">
    <source>
        <dbReference type="EMBL" id="ETO02182.1"/>
    </source>
</evidence>
<dbReference type="Proteomes" id="UP000023152">
    <property type="component" value="Unassembled WGS sequence"/>
</dbReference>
<accession>X6LM01</accession>
<feature type="non-terminal residue" evidence="1">
    <location>
        <position position="1"/>
    </location>
</feature>
<organism evidence="1 2">
    <name type="scientific">Reticulomyxa filosa</name>
    <dbReference type="NCBI Taxonomy" id="46433"/>
    <lineage>
        <taxon>Eukaryota</taxon>
        <taxon>Sar</taxon>
        <taxon>Rhizaria</taxon>
        <taxon>Retaria</taxon>
        <taxon>Foraminifera</taxon>
        <taxon>Monothalamids</taxon>
        <taxon>Reticulomyxidae</taxon>
        <taxon>Reticulomyxa</taxon>
    </lineage>
</organism>
<protein>
    <submittedName>
        <fullName evidence="1">Uncharacterized protein</fullName>
    </submittedName>
</protein>
<evidence type="ECO:0000313" key="2">
    <source>
        <dbReference type="Proteomes" id="UP000023152"/>
    </source>
</evidence>
<dbReference type="EMBL" id="ASPP01036495">
    <property type="protein sequence ID" value="ETO02182.1"/>
    <property type="molecule type" value="Genomic_DNA"/>
</dbReference>
<keyword evidence="2" id="KW-1185">Reference proteome</keyword>
<feature type="non-terminal residue" evidence="1">
    <location>
        <position position="257"/>
    </location>
</feature>
<proteinExistence type="predicted"/>
<dbReference type="AlphaFoldDB" id="X6LM01"/>
<comment type="caution">
    <text evidence="1">The sequence shown here is derived from an EMBL/GenBank/DDBJ whole genome shotgun (WGS) entry which is preliminary data.</text>
</comment>
<name>X6LM01_RETFI</name>